<dbReference type="InterPro" id="IPR000121">
    <property type="entry name" value="PEP_util_C"/>
</dbReference>
<dbReference type="Gene3D" id="3.50.30.10">
    <property type="entry name" value="Phosphohistidine domain"/>
    <property type="match status" value="1"/>
</dbReference>
<dbReference type="InterPro" id="IPR015813">
    <property type="entry name" value="Pyrv/PenolPyrv_kinase-like_dom"/>
</dbReference>
<dbReference type="PRINTS" id="PR01736">
    <property type="entry name" value="PHPHTRNFRASE"/>
</dbReference>
<dbReference type="InterPro" id="IPR024692">
    <property type="entry name" value="PTS_EI"/>
</dbReference>
<evidence type="ECO:0000256" key="9">
    <source>
        <dbReference type="ARBA" id="ARBA00022490"/>
    </source>
</evidence>
<dbReference type="AlphaFoldDB" id="A0A7X5KPK5"/>
<evidence type="ECO:0000256" key="12">
    <source>
        <dbReference type="ARBA" id="ARBA00022683"/>
    </source>
</evidence>
<dbReference type="InterPro" id="IPR006318">
    <property type="entry name" value="PTS_EI-like"/>
</dbReference>
<feature type="binding site" evidence="19">
    <location>
        <position position="298"/>
    </location>
    <ligand>
        <name>phosphoenolpyruvate</name>
        <dbReference type="ChEBI" id="CHEBI:58702"/>
    </ligand>
</feature>
<sequence>MRESRVEAIGVSPGIGKGNLLVLLPGKVPEKVPCVNPDEELQRLEKALTQAGWELESLHREGRGRLGEEKAAVFAAHRMILEDPLWTERMREGILGSGWDGAYAVHVAAEETAGEFQRMENPYFQERAADILDIGNRLVRILQGRPAADLAVMERDTVVVAWDLAPSDAALLDPEKVKGIATVQGGKTSHTAIIARTLGIPMVAGIGAAFFESLVQGEEAIVDGAGGRLIRMPDRETRRRYAEAARVLEEEARKDREWTGRPTRTKDGKRLEIAANIASPQDLEQVLANGADGIGLFRSEFLYMEGTTPPSEEVQYQAYRKVLEGMGDRPVVVRTMDIGGDKEVACLGMEREENPFLGCRAVRYCLKNPEVFKVQLRALLRASCHGNLKILVPMVASAEEVRQVKTVLSEVEAALQEEGIPFRKGIPLGIMIEVPAAALCSDILAREVDFFSIGTNDLVQYTLAADRMNPKVSHLYSHYHPSVLRLVGTAIRNGHQAGITVGMCGAAAEDPGLLGVLAGMGLDEFSISPTRIPGTRRRLSEIHTRKAADQVERILEQDTAEAVLEVLGKERA</sequence>
<dbReference type="GO" id="GO:0046872">
    <property type="term" value="F:metal ion binding"/>
    <property type="evidence" value="ECO:0007669"/>
    <property type="project" value="UniProtKB-KW"/>
</dbReference>
<evidence type="ECO:0000256" key="20">
    <source>
        <dbReference type="PIRSR" id="PIRSR000732-3"/>
    </source>
</evidence>
<protein>
    <recommendedName>
        <fullName evidence="7 17">Phosphoenolpyruvate-protein phosphotransferase</fullName>
        <ecNumber evidence="6 17">2.7.3.9</ecNumber>
    </recommendedName>
    <alternativeName>
        <fullName evidence="16 17">Phosphotransferase system, enzyme I</fullName>
    </alternativeName>
</protein>
<dbReference type="Gene3D" id="3.20.20.60">
    <property type="entry name" value="Phosphoenolpyruvate-binding domains"/>
    <property type="match status" value="1"/>
</dbReference>
<feature type="binding site" evidence="20">
    <location>
        <position position="457"/>
    </location>
    <ligand>
        <name>Mg(2+)</name>
        <dbReference type="ChEBI" id="CHEBI:18420"/>
    </ligand>
</feature>
<accession>A0A7X5KPK5</accession>
<keyword evidence="8 17" id="KW-0813">Transport</keyword>
<dbReference type="Pfam" id="PF05524">
    <property type="entry name" value="PEP-utilisers_N"/>
    <property type="match status" value="1"/>
</dbReference>
<keyword evidence="13 17" id="KW-0479">Metal-binding</keyword>
<evidence type="ECO:0000256" key="10">
    <source>
        <dbReference type="ARBA" id="ARBA00022597"/>
    </source>
</evidence>
<feature type="active site" description="Proton donor" evidence="18">
    <location>
        <position position="504"/>
    </location>
</feature>
<dbReference type="PIRSF" id="PIRSF000732">
    <property type="entry name" value="PTS_enzyme_I"/>
    <property type="match status" value="1"/>
</dbReference>
<dbReference type="InterPro" id="IPR018274">
    <property type="entry name" value="PEP_util_AS"/>
</dbReference>
<evidence type="ECO:0000256" key="8">
    <source>
        <dbReference type="ARBA" id="ARBA00022448"/>
    </source>
</evidence>
<comment type="similarity">
    <text evidence="5 17">Belongs to the PEP-utilizing enzyme family.</text>
</comment>
<evidence type="ECO:0000256" key="1">
    <source>
        <dbReference type="ARBA" id="ARBA00000683"/>
    </source>
</evidence>
<dbReference type="InterPro" id="IPR008731">
    <property type="entry name" value="PTS_EIN"/>
</dbReference>
<evidence type="ECO:0000256" key="16">
    <source>
        <dbReference type="ARBA" id="ARBA00033235"/>
    </source>
</evidence>
<dbReference type="SUPFAM" id="SSF52009">
    <property type="entry name" value="Phosphohistidine domain"/>
    <property type="match status" value="1"/>
</dbReference>
<evidence type="ECO:0000256" key="11">
    <source>
        <dbReference type="ARBA" id="ARBA00022679"/>
    </source>
</evidence>
<dbReference type="Gene3D" id="1.10.274.10">
    <property type="entry name" value="PtsI, HPr-binding domain"/>
    <property type="match status" value="1"/>
</dbReference>
<evidence type="ECO:0000256" key="17">
    <source>
        <dbReference type="PIRNR" id="PIRNR000732"/>
    </source>
</evidence>
<dbReference type="GO" id="GO:0009401">
    <property type="term" value="P:phosphoenolpyruvate-dependent sugar phosphotransferase system"/>
    <property type="evidence" value="ECO:0007669"/>
    <property type="project" value="UniProtKB-KW"/>
</dbReference>
<dbReference type="InterPro" id="IPR023151">
    <property type="entry name" value="PEP_util_CS"/>
</dbReference>
<comment type="catalytic activity">
    <reaction evidence="1 17">
        <text>L-histidyl-[protein] + phosphoenolpyruvate = N(pros)-phospho-L-histidyl-[protein] + pyruvate</text>
        <dbReference type="Rhea" id="RHEA:23880"/>
        <dbReference type="Rhea" id="RHEA-COMP:9745"/>
        <dbReference type="Rhea" id="RHEA-COMP:9746"/>
        <dbReference type="ChEBI" id="CHEBI:15361"/>
        <dbReference type="ChEBI" id="CHEBI:29979"/>
        <dbReference type="ChEBI" id="CHEBI:58702"/>
        <dbReference type="ChEBI" id="CHEBI:64837"/>
        <dbReference type="EC" id="2.7.3.9"/>
    </reaction>
</comment>
<evidence type="ECO:0000256" key="18">
    <source>
        <dbReference type="PIRSR" id="PIRSR000732-1"/>
    </source>
</evidence>
<dbReference type="NCBIfam" id="TIGR01417">
    <property type="entry name" value="PTS_I_fam"/>
    <property type="match status" value="1"/>
</dbReference>
<keyword evidence="11 17" id="KW-0808">Transferase</keyword>
<dbReference type="PANTHER" id="PTHR46244">
    <property type="entry name" value="PHOSPHOENOLPYRUVATE-PROTEIN PHOSPHOTRANSFERASE"/>
    <property type="match status" value="1"/>
</dbReference>
<feature type="binding site" evidence="19">
    <location>
        <begin position="456"/>
        <end position="457"/>
    </location>
    <ligand>
        <name>phosphoenolpyruvate</name>
        <dbReference type="ChEBI" id="CHEBI:58702"/>
    </ligand>
</feature>
<dbReference type="PROSITE" id="PS00370">
    <property type="entry name" value="PEP_ENZYMES_PHOS_SITE"/>
    <property type="match status" value="1"/>
</dbReference>
<dbReference type="EMBL" id="JAAEEH010000032">
    <property type="protein sequence ID" value="NDL68267.1"/>
    <property type="molecule type" value="Genomic_DNA"/>
</dbReference>
<keyword evidence="14 17" id="KW-0418">Kinase</keyword>
<dbReference type="RefSeq" id="WP_162370990.1">
    <property type="nucleotide sequence ID" value="NZ_JAAEEH010000032.1"/>
</dbReference>
<evidence type="ECO:0000256" key="19">
    <source>
        <dbReference type="PIRSR" id="PIRSR000732-2"/>
    </source>
</evidence>
<reference evidence="24 25" key="1">
    <citation type="submission" date="2020-01" db="EMBL/GenBank/DDBJ databases">
        <title>Anaeroalcalibacter tamaniensis gen. nov., sp. nov., moderately halophilic strictly anaerobic fermenter bacterium from mud volcano of Taman peninsula.</title>
        <authorList>
            <person name="Frolova A."/>
            <person name="Merkel A.Y."/>
            <person name="Slobodkin A.I."/>
        </authorList>
    </citation>
    <scope>NUCLEOTIDE SEQUENCE [LARGE SCALE GENOMIC DNA]</scope>
    <source>
        <strain evidence="24 25">F-3ap</strain>
    </source>
</reference>
<dbReference type="Pfam" id="PF02896">
    <property type="entry name" value="PEP-utilizers_C"/>
    <property type="match status" value="1"/>
</dbReference>
<evidence type="ECO:0000256" key="13">
    <source>
        <dbReference type="ARBA" id="ARBA00022723"/>
    </source>
</evidence>
<evidence type="ECO:0000256" key="3">
    <source>
        <dbReference type="ARBA" id="ARBA00002728"/>
    </source>
</evidence>
<dbReference type="GO" id="GO:0008965">
    <property type="term" value="F:phosphoenolpyruvate-protein phosphotransferase activity"/>
    <property type="evidence" value="ECO:0007669"/>
    <property type="project" value="UniProtKB-EC"/>
</dbReference>
<evidence type="ECO:0000259" key="21">
    <source>
        <dbReference type="Pfam" id="PF00391"/>
    </source>
</evidence>
<dbReference type="GO" id="GO:0016301">
    <property type="term" value="F:kinase activity"/>
    <property type="evidence" value="ECO:0007669"/>
    <property type="project" value="UniProtKB-KW"/>
</dbReference>
<dbReference type="InterPro" id="IPR040442">
    <property type="entry name" value="Pyrv_kinase-like_dom_sf"/>
</dbReference>
<dbReference type="SUPFAM" id="SSF47831">
    <property type="entry name" value="Enzyme I of the PEP:sugar phosphotransferase system HPr-binding (sub)domain"/>
    <property type="match status" value="1"/>
</dbReference>
<feature type="binding site" evidence="19">
    <location>
        <position position="334"/>
    </location>
    <ligand>
        <name>phosphoenolpyruvate</name>
        <dbReference type="ChEBI" id="CHEBI:58702"/>
    </ligand>
</feature>
<dbReference type="EC" id="2.7.3.9" evidence="6 17"/>
<evidence type="ECO:0000259" key="23">
    <source>
        <dbReference type="Pfam" id="PF05524"/>
    </source>
</evidence>
<keyword evidence="9 17" id="KW-0963">Cytoplasm</keyword>
<dbReference type="GO" id="GO:0005737">
    <property type="term" value="C:cytoplasm"/>
    <property type="evidence" value="ECO:0007669"/>
    <property type="project" value="UniProtKB-SubCell"/>
</dbReference>
<feature type="active site" description="Tele-phosphohistidine intermediate" evidence="18">
    <location>
        <position position="190"/>
    </location>
</feature>
<dbReference type="PROSITE" id="PS00742">
    <property type="entry name" value="PEP_ENZYMES_2"/>
    <property type="match status" value="1"/>
</dbReference>
<comment type="cofactor">
    <cofactor evidence="2 17 20">
        <name>Mg(2+)</name>
        <dbReference type="ChEBI" id="CHEBI:18420"/>
    </cofactor>
</comment>
<evidence type="ECO:0000256" key="15">
    <source>
        <dbReference type="ARBA" id="ARBA00022842"/>
    </source>
</evidence>
<dbReference type="Pfam" id="PF00391">
    <property type="entry name" value="PEP-utilizers"/>
    <property type="match status" value="1"/>
</dbReference>
<evidence type="ECO:0000256" key="14">
    <source>
        <dbReference type="ARBA" id="ARBA00022777"/>
    </source>
</evidence>
<dbReference type="InterPro" id="IPR036637">
    <property type="entry name" value="Phosphohistidine_dom_sf"/>
</dbReference>
<evidence type="ECO:0000256" key="7">
    <source>
        <dbReference type="ARBA" id="ARBA00016544"/>
    </source>
</evidence>
<feature type="binding site" evidence="19">
    <location>
        <position position="467"/>
    </location>
    <ligand>
        <name>phosphoenolpyruvate</name>
        <dbReference type="ChEBI" id="CHEBI:58702"/>
    </ligand>
</feature>
<evidence type="ECO:0000256" key="2">
    <source>
        <dbReference type="ARBA" id="ARBA00001946"/>
    </source>
</evidence>
<feature type="domain" description="PEP-utilising enzyme C-terminal" evidence="22">
    <location>
        <begin position="256"/>
        <end position="543"/>
    </location>
</feature>
<gene>
    <name evidence="24" type="primary">ptsP</name>
    <name evidence="24" type="ORF">GXN74_10990</name>
</gene>
<dbReference type="Proteomes" id="UP000461585">
    <property type="component" value="Unassembled WGS sequence"/>
</dbReference>
<evidence type="ECO:0000256" key="6">
    <source>
        <dbReference type="ARBA" id="ARBA00012232"/>
    </source>
</evidence>
<keyword evidence="12 17" id="KW-0598">Phosphotransferase system</keyword>
<dbReference type="InterPro" id="IPR036618">
    <property type="entry name" value="PtsI_HPr-bd_sf"/>
</dbReference>
<keyword evidence="10 17" id="KW-0762">Sugar transport</keyword>
<comment type="function">
    <text evidence="3 17">General (non sugar-specific) component of the phosphoenolpyruvate-dependent sugar phosphotransferase system (sugar PTS). This major carbohydrate active-transport system catalyzes the phosphorylation of incoming sugar substrates concomitantly with their translocation across the cell membrane. Enzyme I transfers the phosphoryl group from phosphoenolpyruvate (PEP) to the phosphoryl carrier protein (HPr).</text>
</comment>
<evidence type="ECO:0000313" key="25">
    <source>
        <dbReference type="Proteomes" id="UP000461585"/>
    </source>
</evidence>
<keyword evidence="15 17" id="KW-0460">Magnesium</keyword>
<evidence type="ECO:0000313" key="24">
    <source>
        <dbReference type="EMBL" id="NDL68267.1"/>
    </source>
</evidence>
<evidence type="ECO:0000256" key="5">
    <source>
        <dbReference type="ARBA" id="ARBA00007837"/>
    </source>
</evidence>
<comment type="subcellular location">
    <subcellularLocation>
        <location evidence="4 17">Cytoplasm</location>
    </subcellularLocation>
</comment>
<evidence type="ECO:0000256" key="4">
    <source>
        <dbReference type="ARBA" id="ARBA00004496"/>
    </source>
</evidence>
<dbReference type="SUPFAM" id="SSF51621">
    <property type="entry name" value="Phosphoenolpyruvate/pyruvate domain"/>
    <property type="match status" value="1"/>
</dbReference>
<proteinExistence type="inferred from homology"/>
<keyword evidence="25" id="KW-1185">Reference proteome</keyword>
<feature type="domain" description="Phosphotransferase system enzyme I N-terminal" evidence="23">
    <location>
        <begin position="8"/>
        <end position="127"/>
    </location>
</feature>
<comment type="caution">
    <text evidence="24">The sequence shown here is derived from an EMBL/GenBank/DDBJ whole genome shotgun (WGS) entry which is preliminary data.</text>
</comment>
<dbReference type="InterPro" id="IPR050499">
    <property type="entry name" value="PEP-utilizing_PTS_enzyme"/>
</dbReference>
<evidence type="ECO:0000259" key="22">
    <source>
        <dbReference type="Pfam" id="PF02896"/>
    </source>
</evidence>
<feature type="binding site" evidence="20">
    <location>
        <position position="433"/>
    </location>
    <ligand>
        <name>Mg(2+)</name>
        <dbReference type="ChEBI" id="CHEBI:18420"/>
    </ligand>
</feature>
<feature type="domain" description="PEP-utilising enzyme mobile" evidence="21">
    <location>
        <begin position="154"/>
        <end position="227"/>
    </location>
</feature>
<dbReference type="PANTHER" id="PTHR46244:SF3">
    <property type="entry name" value="PHOSPHOENOLPYRUVATE-PROTEIN PHOSPHOTRANSFERASE"/>
    <property type="match status" value="1"/>
</dbReference>
<organism evidence="24 25">
    <name type="scientific">Anaerotalea alkaliphila</name>
    <dbReference type="NCBI Taxonomy" id="2662126"/>
    <lineage>
        <taxon>Bacteria</taxon>
        <taxon>Bacillati</taxon>
        <taxon>Bacillota</taxon>
        <taxon>Clostridia</taxon>
        <taxon>Eubacteriales</taxon>
        <taxon>Anaerotalea</taxon>
    </lineage>
</organism>
<keyword evidence="24" id="KW-0670">Pyruvate</keyword>
<dbReference type="InterPro" id="IPR008279">
    <property type="entry name" value="PEP-util_enz_mobile_dom"/>
</dbReference>
<name>A0A7X5KPK5_9FIRM</name>